<evidence type="ECO:0000313" key="2">
    <source>
        <dbReference type="EMBL" id="GAI86569.1"/>
    </source>
</evidence>
<dbReference type="InterPro" id="IPR005039">
    <property type="entry name" value="Ant_C"/>
</dbReference>
<dbReference type="GO" id="GO:0003677">
    <property type="term" value="F:DNA binding"/>
    <property type="evidence" value="ECO:0007669"/>
    <property type="project" value="InterPro"/>
</dbReference>
<organism evidence="2">
    <name type="scientific">marine sediment metagenome</name>
    <dbReference type="NCBI Taxonomy" id="412755"/>
    <lineage>
        <taxon>unclassified sequences</taxon>
        <taxon>metagenomes</taxon>
        <taxon>ecological metagenomes</taxon>
    </lineage>
</organism>
<name>X1U2R5_9ZZZZ</name>
<dbReference type="Pfam" id="PF03374">
    <property type="entry name" value="ANT"/>
    <property type="match status" value="1"/>
</dbReference>
<accession>X1U2R5</accession>
<dbReference type="AlphaFoldDB" id="X1U2R5"/>
<dbReference type="Pfam" id="PF09669">
    <property type="entry name" value="Phage_pRha"/>
    <property type="match status" value="1"/>
</dbReference>
<sequence length="260" mass="29915">MNELVKIKEQNGITKLISSREIAEATGKNHSDVMRDIREMCEQADVTISLLNSKQICFMPNSENVMVMEYIFYIQAGIGKSKSKEYLLNEMAAECLALGYDVKRRIAVLKLIKRMKQAPEKQVVLPDFTNPVIAAREWADTMEKKLFAERKLELSEKVVEKQVPKVKYHDEVLTSKSTFNTTTIAKELGMSAQELNKRLHKMGIIFYTGDHWVLYAKYQNSDYTKTRTVTFIDGEGKTRTAIDTIWTEKGRKFIHGLFNN</sequence>
<dbReference type="EMBL" id="BARW01007308">
    <property type="protein sequence ID" value="GAI86569.1"/>
    <property type="molecule type" value="Genomic_DNA"/>
</dbReference>
<dbReference type="InterPro" id="IPR014054">
    <property type="entry name" value="Phage_regulatory_Rha"/>
</dbReference>
<feature type="domain" description="Antirepressor protein C-terminal" evidence="1">
    <location>
        <begin position="156"/>
        <end position="259"/>
    </location>
</feature>
<proteinExistence type="predicted"/>
<protein>
    <recommendedName>
        <fullName evidence="1">Antirepressor protein C-terminal domain-containing protein</fullName>
    </recommendedName>
</protein>
<evidence type="ECO:0000259" key="1">
    <source>
        <dbReference type="Pfam" id="PF03374"/>
    </source>
</evidence>
<gene>
    <name evidence="2" type="ORF">S12H4_15241</name>
</gene>
<reference evidence="2" key="1">
    <citation type="journal article" date="2014" name="Front. Microbiol.">
        <title>High frequency of phylogenetically diverse reductive dehalogenase-homologous genes in deep subseafloor sedimentary metagenomes.</title>
        <authorList>
            <person name="Kawai M."/>
            <person name="Futagami T."/>
            <person name="Toyoda A."/>
            <person name="Takaki Y."/>
            <person name="Nishi S."/>
            <person name="Hori S."/>
            <person name="Arai W."/>
            <person name="Tsubouchi T."/>
            <person name="Morono Y."/>
            <person name="Uchiyama I."/>
            <person name="Ito T."/>
            <person name="Fujiyama A."/>
            <person name="Inagaki F."/>
            <person name="Takami H."/>
        </authorList>
    </citation>
    <scope>NUCLEOTIDE SEQUENCE</scope>
    <source>
        <strain evidence="2">Expedition CK06-06</strain>
    </source>
</reference>
<comment type="caution">
    <text evidence="2">The sequence shown here is derived from an EMBL/GenBank/DDBJ whole genome shotgun (WGS) entry which is preliminary data.</text>
</comment>